<keyword evidence="3" id="KW-1185">Reference proteome</keyword>
<dbReference type="EMBL" id="JADIKC010000003">
    <property type="protein sequence ID" value="MBM7120927.1"/>
    <property type="molecule type" value="Genomic_DNA"/>
</dbReference>
<dbReference type="Proteomes" id="UP001430065">
    <property type="component" value="Unassembled WGS sequence"/>
</dbReference>
<feature type="region of interest" description="Disordered" evidence="1">
    <location>
        <begin position="43"/>
        <end position="66"/>
    </location>
</feature>
<feature type="region of interest" description="Disordered" evidence="1">
    <location>
        <begin position="1"/>
        <end position="29"/>
    </location>
</feature>
<gene>
    <name evidence="2" type="ORF">ISP20_07110</name>
</gene>
<reference evidence="2 3" key="1">
    <citation type="submission" date="2020-10" db="EMBL/GenBank/DDBJ databases">
        <title>Phylogeny of dyella-like bacteria.</title>
        <authorList>
            <person name="Fu J."/>
        </authorList>
    </citation>
    <scope>NUCLEOTIDE SEQUENCE [LARGE SCALE GENOMIC DNA]</scope>
    <source>
        <strain evidence="2 3">THG-B117</strain>
    </source>
</reference>
<evidence type="ECO:0000256" key="1">
    <source>
        <dbReference type="SAM" id="MobiDB-lite"/>
    </source>
</evidence>
<proteinExistence type="predicted"/>
<sequence>MTDISQIDGGRIGQAAVPQRQASRDFSEELARDHRLHEFDNRSDHAAEAPSLSADTVQPAANTQGESPAALQLTWMGGSETSATIRLLQQMAVQPIGQLGAVRNARVFGVHLLAGAYLSEVDASEPSGTAGDVNGGAPKTVDPSGQMALTSAEAKASAAALSAVPSMDVQAQASPAISDTVAVALSSHGNAALDNVAHGVAGAGTLAHWVDRLLRYSRQPDGSSVAWLRDFRVSEDQVPALISAVLQHASQLGMTPGRIMLNGREVWPSTQNTQGEQE</sequence>
<comment type="caution">
    <text evidence="2">The sequence shown here is derived from an EMBL/GenBank/DDBJ whole genome shotgun (WGS) entry which is preliminary data.</text>
</comment>
<accession>A0ABS2JR86</accession>
<protein>
    <recommendedName>
        <fullName evidence="4">Toxin co-regulated pilus biosynthesis protein Q C-terminal domain-containing protein</fullName>
    </recommendedName>
</protein>
<name>A0ABS2JR86_9GAMM</name>
<dbReference type="RefSeq" id="WP_204635361.1">
    <property type="nucleotide sequence ID" value="NZ_JADIKC010000003.1"/>
</dbReference>
<evidence type="ECO:0000313" key="3">
    <source>
        <dbReference type="Proteomes" id="UP001430065"/>
    </source>
</evidence>
<evidence type="ECO:0008006" key="4">
    <source>
        <dbReference type="Google" id="ProtNLM"/>
    </source>
</evidence>
<organism evidence="2 3">
    <name type="scientific">Dyella kyungheensis</name>
    <dbReference type="NCBI Taxonomy" id="1242174"/>
    <lineage>
        <taxon>Bacteria</taxon>
        <taxon>Pseudomonadati</taxon>
        <taxon>Pseudomonadota</taxon>
        <taxon>Gammaproteobacteria</taxon>
        <taxon>Lysobacterales</taxon>
        <taxon>Rhodanobacteraceae</taxon>
        <taxon>Dyella</taxon>
    </lineage>
</organism>
<feature type="compositionally biased region" description="Polar residues" evidence="1">
    <location>
        <begin position="53"/>
        <end position="66"/>
    </location>
</feature>
<evidence type="ECO:0000313" key="2">
    <source>
        <dbReference type="EMBL" id="MBM7120927.1"/>
    </source>
</evidence>